<protein>
    <submittedName>
        <fullName evidence="1">Uncharacterized protein</fullName>
    </submittedName>
</protein>
<gene>
    <name evidence="1" type="ORF">IP93_01997</name>
</gene>
<organism evidence="1 2">
    <name type="scientific">Aerolutibacter ruishenii</name>
    <dbReference type="NCBI Taxonomy" id="686800"/>
    <lineage>
        <taxon>Bacteria</taxon>
        <taxon>Pseudomonadati</taxon>
        <taxon>Pseudomonadota</taxon>
        <taxon>Gammaproteobacteria</taxon>
        <taxon>Lysobacterales</taxon>
        <taxon>Lysobacteraceae</taxon>
        <taxon>Aerolutibacter</taxon>
    </lineage>
</organism>
<dbReference type="AlphaFoldDB" id="A0A562LP30"/>
<dbReference type="EMBL" id="VLKP01000008">
    <property type="protein sequence ID" value="TWI09381.1"/>
    <property type="molecule type" value="Genomic_DNA"/>
</dbReference>
<sequence length="76" mass="8439">MFTDTEILLAADRFVIRKSEDDMRIRLSDAFMPEHDELVSVGECLALVRRALRKGHKVFIEVSPHGSSNLPTAAGA</sequence>
<evidence type="ECO:0000313" key="1">
    <source>
        <dbReference type="EMBL" id="TWI09381.1"/>
    </source>
</evidence>
<name>A0A562LP30_9GAMM</name>
<reference evidence="1 2" key="1">
    <citation type="journal article" date="2015" name="Stand. Genomic Sci.">
        <title>Genomic Encyclopedia of Bacterial and Archaeal Type Strains, Phase III: the genomes of soil and plant-associated and newly described type strains.</title>
        <authorList>
            <person name="Whitman W.B."/>
            <person name="Woyke T."/>
            <person name="Klenk H.P."/>
            <person name="Zhou Y."/>
            <person name="Lilburn T.G."/>
            <person name="Beck B.J."/>
            <person name="De Vos P."/>
            <person name="Vandamme P."/>
            <person name="Eisen J.A."/>
            <person name="Garrity G."/>
            <person name="Hugenholtz P."/>
            <person name="Kyrpides N.C."/>
        </authorList>
    </citation>
    <scope>NUCLEOTIDE SEQUENCE [LARGE SCALE GENOMIC DNA]</scope>
    <source>
        <strain evidence="1 2">CGMCC 1.10136</strain>
    </source>
</reference>
<comment type="caution">
    <text evidence="1">The sequence shown here is derived from an EMBL/GenBank/DDBJ whole genome shotgun (WGS) entry which is preliminary data.</text>
</comment>
<keyword evidence="2" id="KW-1185">Reference proteome</keyword>
<proteinExistence type="predicted"/>
<evidence type="ECO:0000313" key="2">
    <source>
        <dbReference type="Proteomes" id="UP000316471"/>
    </source>
</evidence>
<accession>A0A562LP30</accession>
<dbReference type="Proteomes" id="UP000316471">
    <property type="component" value="Unassembled WGS sequence"/>
</dbReference>